<dbReference type="EMBL" id="CP036290">
    <property type="protein sequence ID" value="QDU82940.1"/>
    <property type="molecule type" value="Genomic_DNA"/>
</dbReference>
<accession>A0A518CUN2</accession>
<evidence type="ECO:0000313" key="2">
    <source>
        <dbReference type="EMBL" id="QDU82940.1"/>
    </source>
</evidence>
<gene>
    <name evidence="2" type="ORF">Pla163_00350</name>
</gene>
<feature type="signal peptide" evidence="1">
    <location>
        <begin position="1"/>
        <end position="21"/>
    </location>
</feature>
<evidence type="ECO:0000313" key="3">
    <source>
        <dbReference type="Proteomes" id="UP000319342"/>
    </source>
</evidence>
<sequence length="178" mass="19488" precursor="true">MLRTATLPLPALSLVALSMFAVSCGGRSSDGNLPAATPAQVAKAEAAEKEQAVRDDNPFAAVPEYERPKRVIMPRTKAEQLRLVDDQAWRDAVEKAHQAELVFQGEAGRAFNSGNLTEELRNEIKRGKALLNEAIDATWQIEEDLKADPARSSVLAAVSKLRTDWLDRVRSIGKLVRG</sequence>
<name>A0A518CUN2_9BACT</name>
<protein>
    <recommendedName>
        <fullName evidence="4">Lipoprotein</fullName>
    </recommendedName>
</protein>
<reference evidence="2 3" key="1">
    <citation type="submission" date="2019-02" db="EMBL/GenBank/DDBJ databases">
        <title>Deep-cultivation of Planctomycetes and their phenomic and genomic characterization uncovers novel biology.</title>
        <authorList>
            <person name="Wiegand S."/>
            <person name="Jogler M."/>
            <person name="Boedeker C."/>
            <person name="Pinto D."/>
            <person name="Vollmers J."/>
            <person name="Rivas-Marin E."/>
            <person name="Kohn T."/>
            <person name="Peeters S.H."/>
            <person name="Heuer A."/>
            <person name="Rast P."/>
            <person name="Oberbeckmann S."/>
            <person name="Bunk B."/>
            <person name="Jeske O."/>
            <person name="Meyerdierks A."/>
            <person name="Storesund J.E."/>
            <person name="Kallscheuer N."/>
            <person name="Luecker S."/>
            <person name="Lage O.M."/>
            <person name="Pohl T."/>
            <person name="Merkel B.J."/>
            <person name="Hornburger P."/>
            <person name="Mueller R.-W."/>
            <person name="Bruemmer F."/>
            <person name="Labrenz M."/>
            <person name="Spormann A.M."/>
            <person name="Op den Camp H."/>
            <person name="Overmann J."/>
            <person name="Amann R."/>
            <person name="Jetten M.S.M."/>
            <person name="Mascher T."/>
            <person name="Medema M.H."/>
            <person name="Devos D.P."/>
            <person name="Kaster A.-K."/>
            <person name="Ovreas L."/>
            <person name="Rohde M."/>
            <person name="Galperin M.Y."/>
            <person name="Jogler C."/>
        </authorList>
    </citation>
    <scope>NUCLEOTIDE SEQUENCE [LARGE SCALE GENOMIC DNA]</scope>
    <source>
        <strain evidence="2 3">Pla163</strain>
    </source>
</reference>
<feature type="chain" id="PRO_5022178316" description="Lipoprotein" evidence="1">
    <location>
        <begin position="22"/>
        <end position="178"/>
    </location>
</feature>
<evidence type="ECO:0008006" key="4">
    <source>
        <dbReference type="Google" id="ProtNLM"/>
    </source>
</evidence>
<dbReference type="RefSeq" id="WP_145181737.1">
    <property type="nucleotide sequence ID" value="NZ_CP036290.1"/>
</dbReference>
<dbReference type="AlphaFoldDB" id="A0A518CUN2"/>
<keyword evidence="1" id="KW-0732">Signal</keyword>
<proteinExistence type="predicted"/>
<keyword evidence="3" id="KW-1185">Reference proteome</keyword>
<evidence type="ECO:0000256" key="1">
    <source>
        <dbReference type="SAM" id="SignalP"/>
    </source>
</evidence>
<dbReference type="Proteomes" id="UP000319342">
    <property type="component" value="Chromosome"/>
</dbReference>
<organism evidence="2 3">
    <name type="scientific">Rohdeia mirabilis</name>
    <dbReference type="NCBI Taxonomy" id="2528008"/>
    <lineage>
        <taxon>Bacteria</taxon>
        <taxon>Pseudomonadati</taxon>
        <taxon>Planctomycetota</taxon>
        <taxon>Planctomycetia</taxon>
        <taxon>Planctomycetia incertae sedis</taxon>
        <taxon>Rohdeia</taxon>
    </lineage>
</organism>
<dbReference type="PROSITE" id="PS51257">
    <property type="entry name" value="PROKAR_LIPOPROTEIN"/>
    <property type="match status" value="1"/>
</dbReference>